<keyword evidence="4" id="KW-0812">Transmembrane</keyword>
<keyword evidence="4" id="KW-0472">Membrane</keyword>
<evidence type="ECO:0000259" key="6">
    <source>
        <dbReference type="PROSITE" id="PS50978"/>
    </source>
</evidence>
<name>A0A0R1QMI9_9LACO</name>
<evidence type="ECO:0000256" key="2">
    <source>
        <dbReference type="ARBA" id="ARBA00022729"/>
    </source>
</evidence>
<feature type="compositionally biased region" description="Polar residues" evidence="3">
    <location>
        <begin position="145"/>
        <end position="155"/>
    </location>
</feature>
<organism evidence="7 8">
    <name type="scientific">Lacticaseibacillus manihotivorans DSM 13343 = JCM 12514</name>
    <dbReference type="NCBI Taxonomy" id="1423769"/>
    <lineage>
        <taxon>Bacteria</taxon>
        <taxon>Bacillati</taxon>
        <taxon>Bacillota</taxon>
        <taxon>Bacilli</taxon>
        <taxon>Lactobacillales</taxon>
        <taxon>Lactobacillaceae</taxon>
        <taxon>Lacticaseibacillus</taxon>
    </lineage>
</organism>
<dbReference type="Proteomes" id="UP000051790">
    <property type="component" value="Unassembled WGS sequence"/>
</dbReference>
<comment type="caution">
    <text evidence="7">The sequence shown here is derived from an EMBL/GenBank/DDBJ whole genome shotgun (WGS) entry which is preliminary data.</text>
</comment>
<dbReference type="AlphaFoldDB" id="A0A0R1QMI9"/>
<keyword evidence="2 5" id="KW-0732">Signal</keyword>
<feature type="domain" description="NEAT" evidence="6">
    <location>
        <begin position="23"/>
        <end position="156"/>
    </location>
</feature>
<dbReference type="EMBL" id="AZEU01000116">
    <property type="protein sequence ID" value="KRL45788.1"/>
    <property type="molecule type" value="Genomic_DNA"/>
</dbReference>
<proteinExistence type="predicted"/>
<protein>
    <recommendedName>
        <fullName evidence="6">NEAT domain-containing protein</fullName>
    </recommendedName>
</protein>
<dbReference type="PATRIC" id="fig|1423769.4.peg.596"/>
<dbReference type="GO" id="GO:0030313">
    <property type="term" value="C:cell envelope"/>
    <property type="evidence" value="ECO:0007669"/>
    <property type="project" value="UniProtKB-SubCell"/>
</dbReference>
<reference evidence="7 8" key="1">
    <citation type="journal article" date="2015" name="Genome Announc.">
        <title>Expanding the biotechnology potential of lactobacilli through comparative genomics of 213 strains and associated genera.</title>
        <authorList>
            <person name="Sun Z."/>
            <person name="Harris H.M."/>
            <person name="McCann A."/>
            <person name="Guo C."/>
            <person name="Argimon S."/>
            <person name="Zhang W."/>
            <person name="Yang X."/>
            <person name="Jeffery I.B."/>
            <person name="Cooney J.C."/>
            <person name="Kagawa T.F."/>
            <person name="Liu W."/>
            <person name="Song Y."/>
            <person name="Salvetti E."/>
            <person name="Wrobel A."/>
            <person name="Rasinkangas P."/>
            <person name="Parkhill J."/>
            <person name="Rea M.C."/>
            <person name="O'Sullivan O."/>
            <person name="Ritari J."/>
            <person name="Douillard F.P."/>
            <person name="Paul Ross R."/>
            <person name="Yang R."/>
            <person name="Briner A.E."/>
            <person name="Felis G.E."/>
            <person name="de Vos W.M."/>
            <person name="Barrangou R."/>
            <person name="Klaenhammer T.R."/>
            <person name="Caufield P.W."/>
            <person name="Cui Y."/>
            <person name="Zhang H."/>
            <person name="O'Toole P.W."/>
        </authorList>
    </citation>
    <scope>NUCLEOTIDE SEQUENCE [LARGE SCALE GENOMIC DNA]</scope>
    <source>
        <strain evidence="7 8">DSM 13343</strain>
    </source>
</reference>
<keyword evidence="4" id="KW-1133">Transmembrane helix</keyword>
<sequence length="213" mass="22975">MIKKFMITFGLAFALICGFTNAHPVQAAAVSYQTLTYGTTKTSLAAKYYVQPAQVVVNGDDYLVTTTIHTTASLGAWPVTVLSINGVGPANVVKTHDNNDYDYQYAFETKDLSQTINSDIAINVVGVYAAQHTLSFKFDQKQLPSLQKKSPTQTPAKKKIPVTRAPNDQAKQVANLNAANQATQTKVLIGGGLSMVIVAIGAGLWVRRKQPKS</sequence>
<gene>
    <name evidence="7" type="ORF">FD01_GL000561</name>
</gene>
<dbReference type="InterPro" id="IPR037250">
    <property type="entry name" value="NEAT_dom_sf"/>
</dbReference>
<dbReference type="InterPro" id="IPR006635">
    <property type="entry name" value="NEAT_dom"/>
</dbReference>
<evidence type="ECO:0000256" key="4">
    <source>
        <dbReference type="SAM" id="Phobius"/>
    </source>
</evidence>
<feature type="region of interest" description="Disordered" evidence="3">
    <location>
        <begin position="145"/>
        <end position="165"/>
    </location>
</feature>
<keyword evidence="8" id="KW-1185">Reference proteome</keyword>
<feature type="chain" id="PRO_5039308133" description="NEAT domain-containing protein" evidence="5">
    <location>
        <begin position="23"/>
        <end position="213"/>
    </location>
</feature>
<dbReference type="PROSITE" id="PS50978">
    <property type="entry name" value="NEAT"/>
    <property type="match status" value="1"/>
</dbReference>
<evidence type="ECO:0000256" key="3">
    <source>
        <dbReference type="SAM" id="MobiDB-lite"/>
    </source>
</evidence>
<evidence type="ECO:0000256" key="5">
    <source>
        <dbReference type="SAM" id="SignalP"/>
    </source>
</evidence>
<feature type="signal peptide" evidence="5">
    <location>
        <begin position="1"/>
        <end position="22"/>
    </location>
</feature>
<evidence type="ECO:0000256" key="1">
    <source>
        <dbReference type="ARBA" id="ARBA00004196"/>
    </source>
</evidence>
<comment type="subcellular location">
    <subcellularLocation>
        <location evidence="1">Cell envelope</location>
    </subcellularLocation>
</comment>
<dbReference type="Pfam" id="PF05031">
    <property type="entry name" value="NEAT"/>
    <property type="match status" value="1"/>
</dbReference>
<feature type="transmembrane region" description="Helical" evidence="4">
    <location>
        <begin position="187"/>
        <end position="206"/>
    </location>
</feature>
<dbReference type="RefSeq" id="WP_056963269.1">
    <property type="nucleotide sequence ID" value="NZ_AZEU01000116.1"/>
</dbReference>
<dbReference type="SUPFAM" id="SSF158911">
    <property type="entry name" value="NEAT domain-like"/>
    <property type="match status" value="1"/>
</dbReference>
<accession>A0A0R1QMI9</accession>
<evidence type="ECO:0000313" key="7">
    <source>
        <dbReference type="EMBL" id="KRL45788.1"/>
    </source>
</evidence>
<dbReference type="Gene3D" id="2.60.40.1850">
    <property type="match status" value="1"/>
</dbReference>
<evidence type="ECO:0000313" key="8">
    <source>
        <dbReference type="Proteomes" id="UP000051790"/>
    </source>
</evidence>